<dbReference type="SUPFAM" id="SSF46600">
    <property type="entry name" value="C-terminal UvrC-binding domain of UvrB"/>
    <property type="match status" value="1"/>
</dbReference>
<dbReference type="HAMAP" id="MF_00203">
    <property type="entry name" value="UvrC"/>
    <property type="match status" value="1"/>
</dbReference>
<keyword evidence="11" id="KW-0378">Hydrolase</keyword>
<evidence type="ECO:0000256" key="4">
    <source>
        <dbReference type="ARBA" id="ARBA00022881"/>
    </source>
</evidence>
<organism evidence="11 12">
    <name type="scientific">Mangrovimicrobium sediminis</name>
    <dbReference type="NCBI Taxonomy" id="2562682"/>
    <lineage>
        <taxon>Bacteria</taxon>
        <taxon>Pseudomonadati</taxon>
        <taxon>Pseudomonadota</taxon>
        <taxon>Gammaproteobacteria</taxon>
        <taxon>Cellvibrionales</taxon>
        <taxon>Halieaceae</taxon>
        <taxon>Mangrovimicrobium</taxon>
    </lineage>
</organism>
<dbReference type="Gene3D" id="1.10.150.20">
    <property type="entry name" value="5' to 3' exonuclease, C-terminal subdomain"/>
    <property type="match status" value="1"/>
</dbReference>
<keyword evidence="6 7" id="KW-0742">SOS response</keyword>
<proteinExistence type="inferred from homology"/>
<dbReference type="InterPro" id="IPR004791">
    <property type="entry name" value="UvrC"/>
</dbReference>
<dbReference type="InterPro" id="IPR035901">
    <property type="entry name" value="GIY-YIG_endonuc_sf"/>
</dbReference>
<dbReference type="InterPro" id="IPR038476">
    <property type="entry name" value="UvrC_RNase_H_dom_sf"/>
</dbReference>
<keyword evidence="3 7" id="KW-0228">DNA excision</keyword>
<protein>
    <recommendedName>
        <fullName evidence="7">UvrABC system protein C</fullName>
        <shortName evidence="7">Protein UvrC</shortName>
    </recommendedName>
    <alternativeName>
        <fullName evidence="7">Excinuclease ABC subunit C</fullName>
    </alternativeName>
</protein>
<feature type="domain" description="UvrC family homology region profile" evidence="10">
    <location>
        <begin position="253"/>
        <end position="478"/>
    </location>
</feature>
<dbReference type="PANTHER" id="PTHR30562:SF1">
    <property type="entry name" value="UVRABC SYSTEM PROTEIN C"/>
    <property type="match status" value="1"/>
</dbReference>
<dbReference type="GO" id="GO:0009381">
    <property type="term" value="F:excinuclease ABC activity"/>
    <property type="evidence" value="ECO:0007669"/>
    <property type="project" value="UniProtKB-UniRule"/>
</dbReference>
<dbReference type="PANTHER" id="PTHR30562">
    <property type="entry name" value="UVRC/OXIDOREDUCTASE"/>
    <property type="match status" value="1"/>
</dbReference>
<dbReference type="NCBIfam" id="NF001824">
    <property type="entry name" value="PRK00558.1-5"/>
    <property type="match status" value="1"/>
</dbReference>
<evidence type="ECO:0000256" key="2">
    <source>
        <dbReference type="ARBA" id="ARBA00022763"/>
    </source>
</evidence>
<dbReference type="Pfam" id="PF14520">
    <property type="entry name" value="HHH_5"/>
    <property type="match status" value="1"/>
</dbReference>
<dbReference type="FunFam" id="3.40.1440.10:FF:000001">
    <property type="entry name" value="UvrABC system protein C"/>
    <property type="match status" value="1"/>
</dbReference>
<dbReference type="Gene3D" id="4.10.860.10">
    <property type="entry name" value="UVR domain"/>
    <property type="match status" value="1"/>
</dbReference>
<comment type="caution">
    <text evidence="11">The sequence shown here is derived from an EMBL/GenBank/DDBJ whole genome shotgun (WGS) entry which is preliminary data.</text>
</comment>
<dbReference type="InterPro" id="IPR047296">
    <property type="entry name" value="GIY-YIG_UvrC_Cho"/>
</dbReference>
<evidence type="ECO:0000259" key="8">
    <source>
        <dbReference type="PROSITE" id="PS50151"/>
    </source>
</evidence>
<keyword evidence="2 7" id="KW-0227">DNA damage</keyword>
<dbReference type="OrthoDB" id="9804933at2"/>
<dbReference type="GO" id="GO:0005737">
    <property type="term" value="C:cytoplasm"/>
    <property type="evidence" value="ECO:0007669"/>
    <property type="project" value="UniProtKB-SubCell"/>
</dbReference>
<evidence type="ECO:0000256" key="7">
    <source>
        <dbReference type="HAMAP-Rule" id="MF_00203"/>
    </source>
</evidence>
<dbReference type="GO" id="GO:0006289">
    <property type="term" value="P:nucleotide-excision repair"/>
    <property type="evidence" value="ECO:0007669"/>
    <property type="project" value="UniProtKB-UniRule"/>
</dbReference>
<dbReference type="Pfam" id="PF08459">
    <property type="entry name" value="UvrC_RNaseH_dom"/>
    <property type="match status" value="1"/>
</dbReference>
<keyword evidence="4 7" id="KW-0267">Excision nuclease</keyword>
<evidence type="ECO:0000313" key="12">
    <source>
        <dbReference type="Proteomes" id="UP000298050"/>
    </source>
</evidence>
<dbReference type="InterPro" id="IPR036876">
    <property type="entry name" value="UVR_dom_sf"/>
</dbReference>
<reference evidence="11 12" key="1">
    <citation type="submission" date="2019-04" db="EMBL/GenBank/DDBJ databases">
        <title>Taxonomy of novel Haliea sp. from mangrove soil of West Coast of India.</title>
        <authorList>
            <person name="Verma A."/>
            <person name="Kumar P."/>
            <person name="Krishnamurthi S."/>
        </authorList>
    </citation>
    <scope>NUCLEOTIDE SEQUENCE [LARGE SCALE GENOMIC DNA]</scope>
    <source>
        <strain evidence="11 12">SAOS-164</strain>
    </source>
</reference>
<dbReference type="Gene3D" id="3.30.420.340">
    <property type="entry name" value="UvrC, RNAse H endonuclease domain"/>
    <property type="match status" value="1"/>
</dbReference>
<keyword evidence="5 7" id="KW-0234">DNA repair</keyword>
<evidence type="ECO:0000259" key="9">
    <source>
        <dbReference type="PROSITE" id="PS50164"/>
    </source>
</evidence>
<comment type="similarity">
    <text evidence="7">Belongs to the UvrC family.</text>
</comment>
<dbReference type="PROSITE" id="PS50164">
    <property type="entry name" value="GIY_YIG"/>
    <property type="match status" value="1"/>
</dbReference>
<evidence type="ECO:0000256" key="5">
    <source>
        <dbReference type="ARBA" id="ARBA00023204"/>
    </source>
</evidence>
<dbReference type="CDD" id="cd10434">
    <property type="entry name" value="GIY-YIG_UvrC_Cho"/>
    <property type="match status" value="1"/>
</dbReference>
<keyword evidence="12" id="KW-1185">Reference proteome</keyword>
<dbReference type="Pfam" id="PF01541">
    <property type="entry name" value="GIY-YIG"/>
    <property type="match status" value="1"/>
</dbReference>
<comment type="subcellular location">
    <subcellularLocation>
        <location evidence="7">Cytoplasm</location>
    </subcellularLocation>
</comment>
<keyword evidence="1 7" id="KW-0963">Cytoplasm</keyword>
<name>A0A4Z0M2G9_9GAMM</name>
<dbReference type="NCBIfam" id="TIGR00194">
    <property type="entry name" value="uvrC"/>
    <property type="match status" value="1"/>
</dbReference>
<evidence type="ECO:0000256" key="6">
    <source>
        <dbReference type="ARBA" id="ARBA00023236"/>
    </source>
</evidence>
<dbReference type="SUPFAM" id="SSF47781">
    <property type="entry name" value="RuvA domain 2-like"/>
    <property type="match status" value="1"/>
</dbReference>
<dbReference type="InterPro" id="IPR010994">
    <property type="entry name" value="RuvA_2-like"/>
</dbReference>
<dbReference type="InterPro" id="IPR001943">
    <property type="entry name" value="UVR_dom"/>
</dbReference>
<dbReference type="PROSITE" id="PS50165">
    <property type="entry name" value="UVRC"/>
    <property type="match status" value="1"/>
</dbReference>
<dbReference type="SMART" id="SM00278">
    <property type="entry name" value="HhH1"/>
    <property type="match status" value="2"/>
</dbReference>
<gene>
    <name evidence="7 11" type="primary">uvrC</name>
    <name evidence="11" type="ORF">E4634_11335</name>
</gene>
<dbReference type="Gene3D" id="3.40.1440.10">
    <property type="entry name" value="GIY-YIG endonuclease"/>
    <property type="match status" value="1"/>
</dbReference>
<dbReference type="Pfam" id="PF02151">
    <property type="entry name" value="UVR"/>
    <property type="match status" value="1"/>
</dbReference>
<sequence length="613" mass="67409">MEAGFDHKAFLKNLTTRPGVYQMYDAEGKLLYVGKARNLKNRVGSYFRASGLAEKTMALVARIADIQVTVTTTEVDALLLEHNLIKSHKPPYNILLKDDKSYPYIYVSADEYPRISLHRGAQRGKGRYFGPYPSAGAVRESLHFLQKVFKVRQCENSYFNNRSRPCLQHQIERCTAPCVGLVSDVEYAEQVENTRLFLAGKSQELLVRLADDMEAAAAELEFEKAAHYRDQISQLQQVQASQGIEGVQGDLDILAAAVDAGRACVQVLFVRAARVLGSKTYYPPLKLAESPAEVLAAFIPQFYLGGARPVPAEVIVNEAPEDADTLAEALGVHAGRKVRLGSRVRDARARWLRLALQTAQTNLQAHLAGRETVAGRLEALRDVLRLPETPARLECFDISHSSGEATVASCVVFDENGPRKADYRKFNIEGITPGDDYAAMQQALSRRFRRLKSGEGQQPDILLIDGGKGQVAQAMGVLEELDIPGILVIGVAKGVTRKAGFETLVDGASGRESQLPGDSPALHLIQQVRDEAHRFAITGHRARRAKARQRSLLEDIPGVGAKRRRELLRHFGSADRVMNASVEELKKISGISATMAGQIYDYLHATGEAGDKT</sequence>
<feature type="domain" description="GIY-YIG" evidence="9">
    <location>
        <begin position="16"/>
        <end position="94"/>
    </location>
</feature>
<comment type="function">
    <text evidence="7">The UvrABC repair system catalyzes the recognition and processing of DNA lesions. UvrC both incises the 5' and 3' sides of the lesion. The N-terminal half is responsible for the 3' incision and the C-terminal half is responsible for the 5' incision.</text>
</comment>
<dbReference type="Proteomes" id="UP000298050">
    <property type="component" value="Unassembled WGS sequence"/>
</dbReference>
<dbReference type="FunFam" id="3.30.420.340:FF:000001">
    <property type="entry name" value="UvrABC system protein C"/>
    <property type="match status" value="1"/>
</dbReference>
<dbReference type="AlphaFoldDB" id="A0A4Z0M2G9"/>
<dbReference type="InterPro" id="IPR050066">
    <property type="entry name" value="UvrABC_protein_C"/>
</dbReference>
<dbReference type="InterPro" id="IPR003583">
    <property type="entry name" value="Hlx-hairpin-Hlx_DNA-bd_motif"/>
</dbReference>
<comment type="subunit">
    <text evidence="7">Interacts with UvrB in an incision complex.</text>
</comment>
<dbReference type="PROSITE" id="PS50151">
    <property type="entry name" value="UVR"/>
    <property type="match status" value="1"/>
</dbReference>
<dbReference type="EMBL" id="SRLE01000007">
    <property type="protein sequence ID" value="TGD73680.1"/>
    <property type="molecule type" value="Genomic_DNA"/>
</dbReference>
<evidence type="ECO:0000256" key="1">
    <source>
        <dbReference type="ARBA" id="ARBA00022490"/>
    </source>
</evidence>
<evidence type="ECO:0000256" key="3">
    <source>
        <dbReference type="ARBA" id="ARBA00022769"/>
    </source>
</evidence>
<dbReference type="InterPro" id="IPR000305">
    <property type="entry name" value="GIY-YIG_endonuc"/>
</dbReference>
<dbReference type="SMART" id="SM00465">
    <property type="entry name" value="GIYc"/>
    <property type="match status" value="1"/>
</dbReference>
<dbReference type="GO" id="GO:0003677">
    <property type="term" value="F:DNA binding"/>
    <property type="evidence" value="ECO:0007669"/>
    <property type="project" value="UniProtKB-UniRule"/>
</dbReference>
<dbReference type="GO" id="GO:0009432">
    <property type="term" value="P:SOS response"/>
    <property type="evidence" value="ECO:0007669"/>
    <property type="project" value="UniProtKB-UniRule"/>
</dbReference>
<evidence type="ECO:0000259" key="10">
    <source>
        <dbReference type="PROSITE" id="PS50165"/>
    </source>
</evidence>
<dbReference type="GO" id="GO:0009380">
    <property type="term" value="C:excinuclease repair complex"/>
    <property type="evidence" value="ECO:0007669"/>
    <property type="project" value="InterPro"/>
</dbReference>
<accession>A0A4Z0M2G9</accession>
<dbReference type="InterPro" id="IPR001162">
    <property type="entry name" value="UvrC_RNase_H_dom"/>
</dbReference>
<dbReference type="SUPFAM" id="SSF82771">
    <property type="entry name" value="GIY-YIG endonuclease"/>
    <property type="match status" value="1"/>
</dbReference>
<dbReference type="Pfam" id="PF22920">
    <property type="entry name" value="UvrC_RNaseH"/>
    <property type="match status" value="1"/>
</dbReference>
<feature type="domain" description="UVR" evidence="8">
    <location>
        <begin position="203"/>
        <end position="238"/>
    </location>
</feature>
<evidence type="ECO:0000313" key="11">
    <source>
        <dbReference type="EMBL" id="TGD73680.1"/>
    </source>
</evidence>